<protein>
    <recommendedName>
        <fullName evidence="4">HNH nuclease domain-containing protein</fullName>
    </recommendedName>
</protein>
<reference evidence="2 3" key="2">
    <citation type="submission" date="2021-10" db="EMBL/GenBank/DDBJ databases">
        <authorList>
            <person name="Piombo E."/>
        </authorList>
    </citation>
    <scope>NUCLEOTIDE SEQUENCE [LARGE SCALE GENOMIC DNA]</scope>
</reference>
<dbReference type="Proteomes" id="UP000754883">
    <property type="component" value="Unassembled WGS sequence"/>
</dbReference>
<accession>A0A9N9UW12</accession>
<keyword evidence="3" id="KW-1185">Reference proteome</keyword>
<gene>
    <name evidence="2" type="ORF">CBYS24578_00005727</name>
</gene>
<reference evidence="3" key="1">
    <citation type="submission" date="2019-06" db="EMBL/GenBank/DDBJ databases">
        <authorList>
            <person name="Broberg M."/>
        </authorList>
    </citation>
    <scope>NUCLEOTIDE SEQUENCE [LARGE SCALE GENOMIC DNA]</scope>
</reference>
<feature type="region of interest" description="Disordered" evidence="1">
    <location>
        <begin position="409"/>
        <end position="518"/>
    </location>
</feature>
<sequence length="518" mass="58868">MENRLRLKPKKIARVQEKLKQRRAVNHEYLSLLGRYECLREEVEPGFRPDELQPVIDDRAQLAEMAILKVKMAEKNKELAGVDREVMIEELDIWPHSFEFLERRMRRESNRFLAAGEEVWASERERIGERRDSSFFSMSNLDFHDCLEALYREPGAPGREAMFGTSTMGETMVVPSDGWSADSDGEHMVRCQISGELFPVADMRTAPIVPDFVHTSDFGPLLFGGDAESLRGPGNSLSLHREIAKWFGTYKLVILPNNPEETPIRRWKTAVISPQLNSERFAGQETLVSAFQSQELVFSDEERPVEEFAYFHFVMALVRAKMLNCEGWRDVWAKYWINPPFPRASLYMRECMMFALFTHFDFCGLDLAIIDSWIQGNGFYEDEILRGREKDELARRILVGVEEAVVKTEDEAERIAAPDDSETESETSEDSDSSEDSEDDSEADSSDDDSESDGPEDDSEADSSEDDSEADSYKDDSETGSSDDDSEADSSEDDSGADNPRDHSGTGSDSTEYYTMKE</sequence>
<proteinExistence type="predicted"/>
<evidence type="ECO:0000313" key="3">
    <source>
        <dbReference type="Proteomes" id="UP000754883"/>
    </source>
</evidence>
<feature type="compositionally biased region" description="Acidic residues" evidence="1">
    <location>
        <begin position="419"/>
        <end position="470"/>
    </location>
</feature>
<evidence type="ECO:0000313" key="2">
    <source>
        <dbReference type="EMBL" id="CAH0004851.1"/>
    </source>
</evidence>
<name>A0A9N9UW12_9HYPO</name>
<evidence type="ECO:0000256" key="1">
    <source>
        <dbReference type="SAM" id="MobiDB-lite"/>
    </source>
</evidence>
<comment type="caution">
    <text evidence="2">The sequence shown here is derived from an EMBL/GenBank/DDBJ whole genome shotgun (WGS) entry which is preliminary data.</text>
</comment>
<organism evidence="2 3">
    <name type="scientific">Clonostachys byssicola</name>
    <dbReference type="NCBI Taxonomy" id="160290"/>
    <lineage>
        <taxon>Eukaryota</taxon>
        <taxon>Fungi</taxon>
        <taxon>Dikarya</taxon>
        <taxon>Ascomycota</taxon>
        <taxon>Pezizomycotina</taxon>
        <taxon>Sordariomycetes</taxon>
        <taxon>Hypocreomycetidae</taxon>
        <taxon>Hypocreales</taxon>
        <taxon>Bionectriaceae</taxon>
        <taxon>Clonostachys</taxon>
    </lineage>
</organism>
<feature type="compositionally biased region" description="Polar residues" evidence="1">
    <location>
        <begin position="505"/>
        <end position="518"/>
    </location>
</feature>
<evidence type="ECO:0008006" key="4">
    <source>
        <dbReference type="Google" id="ProtNLM"/>
    </source>
</evidence>
<feature type="compositionally biased region" description="Acidic residues" evidence="1">
    <location>
        <begin position="481"/>
        <end position="496"/>
    </location>
</feature>
<dbReference type="OrthoDB" id="5386595at2759"/>
<dbReference type="AlphaFoldDB" id="A0A9N9UW12"/>
<dbReference type="EMBL" id="CABFNO020001568">
    <property type="protein sequence ID" value="CAH0004851.1"/>
    <property type="molecule type" value="Genomic_DNA"/>
</dbReference>